<keyword evidence="3 6" id="KW-0812">Transmembrane</keyword>
<dbReference type="RefSeq" id="WP_093285573.1">
    <property type="nucleotide sequence ID" value="NZ_FOFS01000007.1"/>
</dbReference>
<evidence type="ECO:0000313" key="8">
    <source>
        <dbReference type="EMBL" id="SEQ52844.1"/>
    </source>
</evidence>
<dbReference type="PANTHER" id="PTHR47371:SF3">
    <property type="entry name" value="PHOSPHOGLYCEROL TRANSFERASE I"/>
    <property type="match status" value="1"/>
</dbReference>
<evidence type="ECO:0000259" key="7">
    <source>
        <dbReference type="Pfam" id="PF00884"/>
    </source>
</evidence>
<dbReference type="Gene3D" id="3.40.720.10">
    <property type="entry name" value="Alkaline Phosphatase, subunit A"/>
    <property type="match status" value="1"/>
</dbReference>
<evidence type="ECO:0000256" key="3">
    <source>
        <dbReference type="ARBA" id="ARBA00022692"/>
    </source>
</evidence>
<evidence type="ECO:0000256" key="2">
    <source>
        <dbReference type="ARBA" id="ARBA00022475"/>
    </source>
</evidence>
<dbReference type="GO" id="GO:0016740">
    <property type="term" value="F:transferase activity"/>
    <property type="evidence" value="ECO:0007669"/>
    <property type="project" value="UniProtKB-KW"/>
</dbReference>
<dbReference type="STRING" id="489703.SAMN04488038_107179"/>
<comment type="subcellular location">
    <subcellularLocation>
        <location evidence="1">Cell membrane</location>
        <topology evidence="1">Multi-pass membrane protein</topology>
    </subcellularLocation>
</comment>
<feature type="transmembrane region" description="Helical" evidence="6">
    <location>
        <begin position="64"/>
        <end position="82"/>
    </location>
</feature>
<sequence length="575" mass="64381">MNTSVLSIPRRIWPALAAHALPAALTAAALYLSVQRSDDAVCLLINLGLFAVPALLVAALSGRLSFAIAVASLLSVLLWTVGEFKKIYFDNRLALLDFTFLSEPANWSIVLRYPRLEWAAAGFLLACVLMAIWAWWARRGSALGWTARGVCLLLLAGWSTFAWQNRHYHSWEVFRDDADCGLLKTCGVMSRLVYSYAIFEVPDALPSGDPTLFASRAQQLQPVPAALPGARPDVVVWLNESTFDPRDYQVPGAKWPRLKMFDKLPETRARGLLRVHTFGGKTWLSEFSLLTGLVPDDFGARRTTVFNAVAPHVQDNLPQRFRASGYRAIVLMPTMKRFYGAARTYEAMGFEQVLTLRDFPEYDNIPGDEWDIAESDRLAEAAVTLLKRNAQASAGEHRPLFLYMLSIHEHAPYSKKTKPLPGLVKTGLKPSLAAKLSDYQAKLAKLDRGIGMLEAWMSQQSHRTLWAYFGDHQAYFEEPQPPYAYALPQPDYVTQYQIRANFRPLNPVDAPGFLDIALLPSLIADYAGLERDTYFDGLSAMRRLCEGRLEDCADSALKDSFKGWVYRPQLALLGH</sequence>
<dbReference type="Proteomes" id="UP000199233">
    <property type="component" value="Unassembled WGS sequence"/>
</dbReference>
<dbReference type="SUPFAM" id="SSF53649">
    <property type="entry name" value="Alkaline phosphatase-like"/>
    <property type="match status" value="1"/>
</dbReference>
<evidence type="ECO:0000313" key="9">
    <source>
        <dbReference type="Proteomes" id="UP000199233"/>
    </source>
</evidence>
<evidence type="ECO:0000256" key="4">
    <source>
        <dbReference type="ARBA" id="ARBA00022989"/>
    </source>
</evidence>
<organism evidence="8 9">
    <name type="scientific">Solimonas aquatica</name>
    <dbReference type="NCBI Taxonomy" id="489703"/>
    <lineage>
        <taxon>Bacteria</taxon>
        <taxon>Pseudomonadati</taxon>
        <taxon>Pseudomonadota</taxon>
        <taxon>Gammaproteobacteria</taxon>
        <taxon>Nevskiales</taxon>
        <taxon>Nevskiaceae</taxon>
        <taxon>Solimonas</taxon>
    </lineage>
</organism>
<dbReference type="AlphaFoldDB" id="A0A1H9GS06"/>
<evidence type="ECO:0000256" key="5">
    <source>
        <dbReference type="ARBA" id="ARBA00023136"/>
    </source>
</evidence>
<dbReference type="EMBL" id="FOFS01000007">
    <property type="protein sequence ID" value="SEQ52844.1"/>
    <property type="molecule type" value="Genomic_DNA"/>
</dbReference>
<accession>A0A1H9GS06</accession>
<feature type="transmembrane region" description="Helical" evidence="6">
    <location>
        <begin position="40"/>
        <end position="58"/>
    </location>
</feature>
<evidence type="ECO:0000256" key="6">
    <source>
        <dbReference type="SAM" id="Phobius"/>
    </source>
</evidence>
<keyword evidence="9" id="KW-1185">Reference proteome</keyword>
<dbReference type="GO" id="GO:0005886">
    <property type="term" value="C:plasma membrane"/>
    <property type="evidence" value="ECO:0007669"/>
    <property type="project" value="UniProtKB-SubCell"/>
</dbReference>
<protein>
    <submittedName>
        <fullName evidence="8">Phosphoglycerol transferase MdoB</fullName>
    </submittedName>
</protein>
<reference evidence="8 9" key="1">
    <citation type="submission" date="2016-10" db="EMBL/GenBank/DDBJ databases">
        <authorList>
            <person name="de Groot N.N."/>
        </authorList>
    </citation>
    <scope>NUCLEOTIDE SEQUENCE [LARGE SCALE GENOMIC DNA]</scope>
    <source>
        <strain evidence="8 9">DSM 25927</strain>
    </source>
</reference>
<dbReference type="PANTHER" id="PTHR47371">
    <property type="entry name" value="LIPOTEICHOIC ACID SYNTHASE"/>
    <property type="match status" value="1"/>
</dbReference>
<proteinExistence type="predicted"/>
<keyword evidence="2" id="KW-1003">Cell membrane</keyword>
<feature type="transmembrane region" description="Helical" evidence="6">
    <location>
        <begin position="118"/>
        <end position="136"/>
    </location>
</feature>
<dbReference type="Pfam" id="PF00884">
    <property type="entry name" value="Sulfatase"/>
    <property type="match status" value="1"/>
</dbReference>
<dbReference type="InterPro" id="IPR000917">
    <property type="entry name" value="Sulfatase_N"/>
</dbReference>
<dbReference type="InterPro" id="IPR017850">
    <property type="entry name" value="Alkaline_phosphatase_core_sf"/>
</dbReference>
<keyword evidence="4 6" id="KW-1133">Transmembrane helix</keyword>
<keyword evidence="8" id="KW-0808">Transferase</keyword>
<feature type="domain" description="Sulfatase N-terminal" evidence="7">
    <location>
        <begin position="232"/>
        <end position="486"/>
    </location>
</feature>
<evidence type="ECO:0000256" key="1">
    <source>
        <dbReference type="ARBA" id="ARBA00004651"/>
    </source>
</evidence>
<keyword evidence="5 6" id="KW-0472">Membrane</keyword>
<name>A0A1H9GS06_9GAMM</name>
<dbReference type="OrthoDB" id="5363296at2"/>
<dbReference type="InterPro" id="IPR050448">
    <property type="entry name" value="OpgB/LTA_synthase_biosynth"/>
</dbReference>
<gene>
    <name evidence="8" type="ORF">SAMN04488038_107179</name>
</gene>
<feature type="transmembrane region" description="Helical" evidence="6">
    <location>
        <begin position="12"/>
        <end position="33"/>
    </location>
</feature>